<evidence type="ECO:0000256" key="2">
    <source>
        <dbReference type="ARBA" id="ARBA00022603"/>
    </source>
</evidence>
<evidence type="ECO:0000256" key="1">
    <source>
        <dbReference type="ARBA" id="ARBA00010815"/>
    </source>
</evidence>
<evidence type="ECO:0000256" key="5">
    <source>
        <dbReference type="ARBA" id="ARBA00023098"/>
    </source>
</evidence>
<dbReference type="Gene3D" id="3.40.50.150">
    <property type="entry name" value="Vaccinia Virus protein VP39"/>
    <property type="match status" value="1"/>
</dbReference>
<protein>
    <submittedName>
        <fullName evidence="7">Cyclopropane-fatty-acyl-phospholipid synthase</fullName>
    </submittedName>
</protein>
<dbReference type="PANTHER" id="PTHR43667">
    <property type="entry name" value="CYCLOPROPANE-FATTY-ACYL-PHOSPHOLIPID SYNTHASE"/>
    <property type="match status" value="1"/>
</dbReference>
<keyword evidence="5" id="KW-0443">Lipid metabolism</keyword>
<keyword evidence="3" id="KW-0808">Transferase</keyword>
<dbReference type="CDD" id="cd02440">
    <property type="entry name" value="AdoMet_MTases"/>
    <property type="match status" value="1"/>
</dbReference>
<comment type="similarity">
    <text evidence="1">Belongs to the CFA/CMAS family.</text>
</comment>
<dbReference type="OrthoDB" id="9782855at2"/>
<reference evidence="7 8" key="1">
    <citation type="submission" date="2019-06" db="EMBL/GenBank/DDBJ databases">
        <title>Genomic Encyclopedia of Type Strains, Phase IV (KMG-V): Genome sequencing to study the core and pangenomes of soil and plant-associated prokaryotes.</title>
        <authorList>
            <person name="Whitman W."/>
        </authorList>
    </citation>
    <scope>NUCLEOTIDE SEQUENCE [LARGE SCALE GENOMIC DNA]</scope>
    <source>
        <strain evidence="7 8">BR 11140</strain>
    </source>
</reference>
<dbReference type="Pfam" id="PF02353">
    <property type="entry name" value="CMAS"/>
    <property type="match status" value="1"/>
</dbReference>
<dbReference type="EMBL" id="VITT01000041">
    <property type="protein sequence ID" value="TWB46918.1"/>
    <property type="molecule type" value="Genomic_DNA"/>
</dbReference>
<dbReference type="GO" id="GO:0008168">
    <property type="term" value="F:methyltransferase activity"/>
    <property type="evidence" value="ECO:0007669"/>
    <property type="project" value="UniProtKB-KW"/>
</dbReference>
<evidence type="ECO:0000313" key="8">
    <source>
        <dbReference type="Proteomes" id="UP000318050"/>
    </source>
</evidence>
<sequence length="413" mass="45764">MSLDISPSPVASSPSLQRLSLQRLPAALLSRMMARLTVGQITVRLPDGTRLTRRAVQPGPEGVLELHRWRAVRRLALGGDIAFAEAYADGDWSSPDLPALLELAARNISRLDGAMAGTPLARMVNRLLHRGRANTRAGSRRNIIAHYDLGNDFYARWLDQGMAYSSALYTSPHQSLEAAQAVKLDRIVQLLGISGGERVLEIGCGWGGLAERIAREGCHVTGLTLSPAQLAAAQDRLIEADLGCRADLRLQDYRDVTGTYDRIVSIEMLEAVGERYWPLYFRTLRQRLSDDGVAVLQVITIDDARFGHYRSNVDFIQRHVFPGGMLPPPGRLAREAAAAGLRLDGAETFGDSYARTLAEWRRRFHAAWADIQAQGFPPRFRRLWDYYLAYCEAGFRAGLIDVGLYRLVPASCP</sequence>
<dbReference type="GO" id="GO:0032259">
    <property type="term" value="P:methylation"/>
    <property type="evidence" value="ECO:0007669"/>
    <property type="project" value="UniProtKB-KW"/>
</dbReference>
<feature type="active site" evidence="6">
    <location>
        <position position="391"/>
    </location>
</feature>
<evidence type="ECO:0000313" key="7">
    <source>
        <dbReference type="EMBL" id="TWB46918.1"/>
    </source>
</evidence>
<keyword evidence="2" id="KW-0489">Methyltransferase</keyword>
<gene>
    <name evidence="7" type="ORF">FBZ92_14133</name>
</gene>
<accession>A0A560HK97</accession>
<proteinExistence type="inferred from homology"/>
<dbReference type="InterPro" id="IPR029063">
    <property type="entry name" value="SAM-dependent_MTases_sf"/>
</dbReference>
<comment type="caution">
    <text evidence="7">The sequence shown here is derived from an EMBL/GenBank/DDBJ whole genome shotgun (WGS) entry which is preliminary data.</text>
</comment>
<dbReference type="AlphaFoldDB" id="A0A560HK97"/>
<dbReference type="PANTHER" id="PTHR43667:SF2">
    <property type="entry name" value="FATTY ACID C-METHYL TRANSFERASE"/>
    <property type="match status" value="1"/>
</dbReference>
<evidence type="ECO:0000256" key="6">
    <source>
        <dbReference type="PIRSR" id="PIRSR003085-1"/>
    </source>
</evidence>
<evidence type="ECO:0000256" key="3">
    <source>
        <dbReference type="ARBA" id="ARBA00022679"/>
    </source>
</evidence>
<dbReference type="Proteomes" id="UP000318050">
    <property type="component" value="Unassembled WGS sequence"/>
</dbReference>
<dbReference type="InterPro" id="IPR050723">
    <property type="entry name" value="CFA/CMAS"/>
</dbReference>
<dbReference type="GO" id="GO:0008610">
    <property type="term" value="P:lipid biosynthetic process"/>
    <property type="evidence" value="ECO:0007669"/>
    <property type="project" value="InterPro"/>
</dbReference>
<organism evidence="7 8">
    <name type="scientific">Nitrospirillum amazonense</name>
    <dbReference type="NCBI Taxonomy" id="28077"/>
    <lineage>
        <taxon>Bacteria</taxon>
        <taxon>Pseudomonadati</taxon>
        <taxon>Pseudomonadota</taxon>
        <taxon>Alphaproteobacteria</taxon>
        <taxon>Rhodospirillales</taxon>
        <taxon>Azospirillaceae</taxon>
        <taxon>Nitrospirillum</taxon>
    </lineage>
</organism>
<keyword evidence="4" id="KW-0949">S-adenosyl-L-methionine</keyword>
<evidence type="ECO:0000256" key="4">
    <source>
        <dbReference type="ARBA" id="ARBA00022691"/>
    </source>
</evidence>
<dbReference type="InterPro" id="IPR003333">
    <property type="entry name" value="CMAS"/>
</dbReference>
<name>A0A560HK97_9PROT</name>
<dbReference type="PIRSF" id="PIRSF003085">
    <property type="entry name" value="CMAS"/>
    <property type="match status" value="1"/>
</dbReference>
<dbReference type="SUPFAM" id="SSF53335">
    <property type="entry name" value="S-adenosyl-L-methionine-dependent methyltransferases"/>
    <property type="match status" value="1"/>
</dbReference>